<dbReference type="Gene3D" id="1.10.10.10">
    <property type="entry name" value="Winged helix-like DNA-binding domain superfamily/Winged helix DNA-binding domain"/>
    <property type="match status" value="1"/>
</dbReference>
<name>A0A6J4IWB1_9BACT</name>
<dbReference type="AlphaFoldDB" id="A0A6J4IWB1"/>
<sequence>MSTPTRLTELENAVLGLVWRREPCSAYIVKREFATSASVSWSASAGSIYPLVKKLSAAGLLSLRQQPWGSGEKTLLSLTDAGRDALRSWVATVPDKIGQPAPDPIRTRAFFLDVLLEEDRLRFLNEAEKVTQSAIQELRSAMAVLPDAESKFELLATSGAVFQLRARLRWIRYLRSSAAKRLSPVRRK</sequence>
<protein>
    <recommendedName>
        <fullName evidence="1">Transcription regulator PadR N-terminal domain-containing protein</fullName>
    </recommendedName>
</protein>
<dbReference type="PANTHER" id="PTHR43252">
    <property type="entry name" value="TRANSCRIPTIONAL REGULATOR YQJI"/>
    <property type="match status" value="1"/>
</dbReference>
<dbReference type="PANTHER" id="PTHR43252:SF6">
    <property type="entry name" value="NEGATIVE TRANSCRIPTION REGULATOR PADR"/>
    <property type="match status" value="1"/>
</dbReference>
<gene>
    <name evidence="2" type="ORF">AVDCRST_MAG42-2956</name>
</gene>
<reference evidence="2" key="1">
    <citation type="submission" date="2020-02" db="EMBL/GenBank/DDBJ databases">
        <authorList>
            <person name="Meier V. D."/>
        </authorList>
    </citation>
    <scope>NUCLEOTIDE SEQUENCE</scope>
    <source>
        <strain evidence="2">AVDCRST_MAG42</strain>
    </source>
</reference>
<dbReference type="SUPFAM" id="SSF46785">
    <property type="entry name" value="Winged helix' DNA-binding domain"/>
    <property type="match status" value="1"/>
</dbReference>
<dbReference type="EMBL" id="CADCTA010000097">
    <property type="protein sequence ID" value="CAA9261004.1"/>
    <property type="molecule type" value="Genomic_DNA"/>
</dbReference>
<dbReference type="InterPro" id="IPR005149">
    <property type="entry name" value="Tscrpt_reg_PadR_N"/>
</dbReference>
<evidence type="ECO:0000313" key="2">
    <source>
        <dbReference type="EMBL" id="CAA9261004.1"/>
    </source>
</evidence>
<dbReference type="InterPro" id="IPR036390">
    <property type="entry name" value="WH_DNA-bd_sf"/>
</dbReference>
<organism evidence="2">
    <name type="scientific">uncultured Chthoniobacterales bacterium</name>
    <dbReference type="NCBI Taxonomy" id="1836801"/>
    <lineage>
        <taxon>Bacteria</taxon>
        <taxon>Pseudomonadati</taxon>
        <taxon>Verrucomicrobiota</taxon>
        <taxon>Spartobacteria</taxon>
        <taxon>Chthoniobacterales</taxon>
        <taxon>environmental samples</taxon>
    </lineage>
</organism>
<evidence type="ECO:0000259" key="1">
    <source>
        <dbReference type="Pfam" id="PF03551"/>
    </source>
</evidence>
<dbReference type="InterPro" id="IPR036388">
    <property type="entry name" value="WH-like_DNA-bd_sf"/>
</dbReference>
<feature type="domain" description="Transcription regulator PadR N-terminal" evidence="1">
    <location>
        <begin position="14"/>
        <end position="87"/>
    </location>
</feature>
<accession>A0A6J4IWB1</accession>
<dbReference type="Pfam" id="PF03551">
    <property type="entry name" value="PadR"/>
    <property type="match status" value="1"/>
</dbReference>
<proteinExistence type="predicted"/>